<dbReference type="RefSeq" id="WP_189036410.1">
    <property type="nucleotide sequence ID" value="NZ_BMMP01000004.1"/>
</dbReference>
<reference evidence="2" key="1">
    <citation type="journal article" date="2019" name="Int. J. Syst. Evol. Microbiol.">
        <title>The Global Catalogue of Microorganisms (GCM) 10K type strain sequencing project: providing services to taxonomists for standard genome sequencing and annotation.</title>
        <authorList>
            <consortium name="The Broad Institute Genomics Platform"/>
            <consortium name="The Broad Institute Genome Sequencing Center for Infectious Disease"/>
            <person name="Wu L."/>
            <person name="Ma J."/>
        </authorList>
    </citation>
    <scope>NUCLEOTIDE SEQUENCE [LARGE SCALE GENOMIC DNA]</scope>
    <source>
        <strain evidence="2">CGMCC 4.7178</strain>
    </source>
</reference>
<evidence type="ECO:0000313" key="1">
    <source>
        <dbReference type="EMBL" id="GGO46354.1"/>
    </source>
</evidence>
<gene>
    <name evidence="1" type="ORF">GCM10012287_16460</name>
</gene>
<keyword evidence="2" id="KW-1185">Reference proteome</keyword>
<evidence type="ECO:0008006" key="3">
    <source>
        <dbReference type="Google" id="ProtNLM"/>
    </source>
</evidence>
<dbReference type="Proteomes" id="UP000631535">
    <property type="component" value="Unassembled WGS sequence"/>
</dbReference>
<evidence type="ECO:0000313" key="2">
    <source>
        <dbReference type="Proteomes" id="UP000631535"/>
    </source>
</evidence>
<name>A0ABQ2M2V9_9ACTN</name>
<organism evidence="1 2">
    <name type="scientific">Streptomyces daqingensis</name>
    <dbReference type="NCBI Taxonomy" id="1472640"/>
    <lineage>
        <taxon>Bacteria</taxon>
        <taxon>Bacillati</taxon>
        <taxon>Actinomycetota</taxon>
        <taxon>Actinomycetes</taxon>
        <taxon>Kitasatosporales</taxon>
        <taxon>Streptomycetaceae</taxon>
        <taxon>Streptomyces</taxon>
    </lineage>
</organism>
<proteinExistence type="predicted"/>
<comment type="caution">
    <text evidence="1">The sequence shown here is derived from an EMBL/GenBank/DDBJ whole genome shotgun (WGS) entry which is preliminary data.</text>
</comment>
<protein>
    <recommendedName>
        <fullName evidence="3">Lipoprotein</fullName>
    </recommendedName>
</protein>
<sequence length="91" mass="10022">MRARAVAPLIAIAALTGCAQSQEKIAEECAAKVAHMKKPPKHAMSDPRPAECEDLNDEDYVVIVTHRAYNGDDIFDEEGVVDQEKIDKVDE</sequence>
<accession>A0ABQ2M2V9</accession>
<dbReference type="PROSITE" id="PS51257">
    <property type="entry name" value="PROKAR_LIPOPROTEIN"/>
    <property type="match status" value="1"/>
</dbReference>
<dbReference type="EMBL" id="BMMP01000004">
    <property type="protein sequence ID" value="GGO46354.1"/>
    <property type="molecule type" value="Genomic_DNA"/>
</dbReference>